<sequence length="87" mass="9367">MALHQYLYPSICTRLGRERERNSTNHECFDGANCDQESGCGGEEVEVLDAFDGKKASTNPPAAPPSHSSAQQQTLPQSKSTDSPKAS</sequence>
<dbReference type="AlphaFoldDB" id="A0A834LAX1"/>
<evidence type="ECO:0000256" key="1">
    <source>
        <dbReference type="SAM" id="MobiDB-lite"/>
    </source>
</evidence>
<evidence type="ECO:0000313" key="2">
    <source>
        <dbReference type="EMBL" id="KAF7127657.1"/>
    </source>
</evidence>
<feature type="compositionally biased region" description="Low complexity" evidence="1">
    <location>
        <begin position="56"/>
        <end position="70"/>
    </location>
</feature>
<organism evidence="2 3">
    <name type="scientific">Rhododendron simsii</name>
    <name type="common">Sims's rhododendron</name>
    <dbReference type="NCBI Taxonomy" id="118357"/>
    <lineage>
        <taxon>Eukaryota</taxon>
        <taxon>Viridiplantae</taxon>
        <taxon>Streptophyta</taxon>
        <taxon>Embryophyta</taxon>
        <taxon>Tracheophyta</taxon>
        <taxon>Spermatophyta</taxon>
        <taxon>Magnoliopsida</taxon>
        <taxon>eudicotyledons</taxon>
        <taxon>Gunneridae</taxon>
        <taxon>Pentapetalae</taxon>
        <taxon>asterids</taxon>
        <taxon>Ericales</taxon>
        <taxon>Ericaceae</taxon>
        <taxon>Ericoideae</taxon>
        <taxon>Rhodoreae</taxon>
        <taxon>Rhododendron</taxon>
    </lineage>
</organism>
<comment type="caution">
    <text evidence="2">The sequence shown here is derived from an EMBL/GenBank/DDBJ whole genome shotgun (WGS) entry which is preliminary data.</text>
</comment>
<name>A0A834LAX1_RHOSS</name>
<protein>
    <submittedName>
        <fullName evidence="2">Uncharacterized protein</fullName>
    </submittedName>
</protein>
<gene>
    <name evidence="2" type="ORF">RHSIM_Rhsim11G0172100</name>
</gene>
<accession>A0A834LAX1</accession>
<evidence type="ECO:0000313" key="3">
    <source>
        <dbReference type="Proteomes" id="UP000626092"/>
    </source>
</evidence>
<keyword evidence="3" id="KW-1185">Reference proteome</keyword>
<reference evidence="2" key="1">
    <citation type="submission" date="2019-11" db="EMBL/GenBank/DDBJ databases">
        <authorList>
            <person name="Liu Y."/>
            <person name="Hou J."/>
            <person name="Li T.-Q."/>
            <person name="Guan C.-H."/>
            <person name="Wu X."/>
            <person name="Wu H.-Z."/>
            <person name="Ling F."/>
            <person name="Zhang R."/>
            <person name="Shi X.-G."/>
            <person name="Ren J.-P."/>
            <person name="Chen E.-F."/>
            <person name="Sun J.-M."/>
        </authorList>
    </citation>
    <scope>NUCLEOTIDE SEQUENCE</scope>
    <source>
        <strain evidence="2">Adult_tree_wgs_1</strain>
        <tissue evidence="2">Leaves</tissue>
    </source>
</reference>
<feature type="compositionally biased region" description="Polar residues" evidence="1">
    <location>
        <begin position="71"/>
        <end position="87"/>
    </location>
</feature>
<dbReference type="Proteomes" id="UP000626092">
    <property type="component" value="Unassembled WGS sequence"/>
</dbReference>
<proteinExistence type="predicted"/>
<dbReference type="EMBL" id="WJXA01000011">
    <property type="protein sequence ID" value="KAF7127657.1"/>
    <property type="molecule type" value="Genomic_DNA"/>
</dbReference>
<feature type="region of interest" description="Disordered" evidence="1">
    <location>
        <begin position="50"/>
        <end position="87"/>
    </location>
</feature>